<sequence>MDITISAFCIQDLVAIDADRYVSAMFFILVLYFRVFFIWFINMSQYASACNAFCKSRHKRAKQEHTRQKMAKAHAQEIARAEAATEARVRAQIAEQQAAQEQQRAAQEQQPRRKIP</sequence>
<keyword evidence="2" id="KW-0812">Transmembrane</keyword>
<protein>
    <submittedName>
        <fullName evidence="3">Uncharacterized protein</fullName>
    </submittedName>
</protein>
<comment type="caution">
    <text evidence="3">The sequence shown here is derived from an EMBL/GenBank/DDBJ whole genome shotgun (WGS) entry which is preliminary data.</text>
</comment>
<name>A0A5B7IWX6_PORTR</name>
<feature type="region of interest" description="Disordered" evidence="1">
    <location>
        <begin position="92"/>
        <end position="116"/>
    </location>
</feature>
<evidence type="ECO:0000256" key="1">
    <source>
        <dbReference type="SAM" id="MobiDB-lite"/>
    </source>
</evidence>
<organism evidence="3 4">
    <name type="scientific">Portunus trituberculatus</name>
    <name type="common">Swimming crab</name>
    <name type="synonym">Neptunus trituberculatus</name>
    <dbReference type="NCBI Taxonomy" id="210409"/>
    <lineage>
        <taxon>Eukaryota</taxon>
        <taxon>Metazoa</taxon>
        <taxon>Ecdysozoa</taxon>
        <taxon>Arthropoda</taxon>
        <taxon>Crustacea</taxon>
        <taxon>Multicrustacea</taxon>
        <taxon>Malacostraca</taxon>
        <taxon>Eumalacostraca</taxon>
        <taxon>Eucarida</taxon>
        <taxon>Decapoda</taxon>
        <taxon>Pleocyemata</taxon>
        <taxon>Brachyura</taxon>
        <taxon>Eubrachyura</taxon>
        <taxon>Portunoidea</taxon>
        <taxon>Portunidae</taxon>
        <taxon>Portuninae</taxon>
        <taxon>Portunus</taxon>
    </lineage>
</organism>
<dbReference type="Proteomes" id="UP000324222">
    <property type="component" value="Unassembled WGS sequence"/>
</dbReference>
<feature type="transmembrane region" description="Helical" evidence="2">
    <location>
        <begin position="21"/>
        <end position="41"/>
    </location>
</feature>
<keyword evidence="4" id="KW-1185">Reference proteome</keyword>
<evidence type="ECO:0000256" key="2">
    <source>
        <dbReference type="SAM" id="Phobius"/>
    </source>
</evidence>
<gene>
    <name evidence="3" type="ORF">E2C01_081830</name>
</gene>
<evidence type="ECO:0000313" key="4">
    <source>
        <dbReference type="Proteomes" id="UP000324222"/>
    </source>
</evidence>
<dbReference type="EMBL" id="VSRR010073175">
    <property type="protein sequence ID" value="MPC86985.1"/>
    <property type="molecule type" value="Genomic_DNA"/>
</dbReference>
<dbReference type="AlphaFoldDB" id="A0A5B7IWX6"/>
<reference evidence="3 4" key="1">
    <citation type="submission" date="2019-05" db="EMBL/GenBank/DDBJ databases">
        <title>Another draft genome of Portunus trituberculatus and its Hox gene families provides insights of decapod evolution.</title>
        <authorList>
            <person name="Jeong J.-H."/>
            <person name="Song I."/>
            <person name="Kim S."/>
            <person name="Choi T."/>
            <person name="Kim D."/>
            <person name="Ryu S."/>
            <person name="Kim W."/>
        </authorList>
    </citation>
    <scope>NUCLEOTIDE SEQUENCE [LARGE SCALE GENOMIC DNA]</scope>
    <source>
        <tissue evidence="3">Muscle</tissue>
    </source>
</reference>
<keyword evidence="2" id="KW-1133">Transmembrane helix</keyword>
<evidence type="ECO:0000313" key="3">
    <source>
        <dbReference type="EMBL" id="MPC86985.1"/>
    </source>
</evidence>
<proteinExistence type="predicted"/>
<feature type="compositionally biased region" description="Low complexity" evidence="1">
    <location>
        <begin position="92"/>
        <end position="109"/>
    </location>
</feature>
<keyword evidence="2" id="KW-0472">Membrane</keyword>
<accession>A0A5B7IWX6</accession>
<dbReference type="OrthoDB" id="6376275at2759"/>